<gene>
    <name evidence="7" type="ORF">VPNG_10141</name>
</gene>
<dbReference type="PIRSF" id="PIRSF006157">
    <property type="entry name" value="Doxgns_DODA"/>
    <property type="match status" value="1"/>
</dbReference>
<evidence type="ECO:0000256" key="5">
    <source>
        <dbReference type="ARBA" id="ARBA00023002"/>
    </source>
</evidence>
<keyword evidence="4" id="KW-0862">Zinc</keyword>
<protein>
    <recommendedName>
        <fullName evidence="6">Extradiol ring-cleavage dioxygenase class III enzyme subunit B domain-containing protein</fullName>
    </recommendedName>
</protein>
<proteinExistence type="inferred from homology"/>
<dbReference type="PANTHER" id="PTHR30096">
    <property type="entry name" value="4,5-DOPA DIOXYGENASE EXTRADIOL-LIKE PROTEIN"/>
    <property type="match status" value="1"/>
</dbReference>
<evidence type="ECO:0000313" key="8">
    <source>
        <dbReference type="Proteomes" id="UP000285146"/>
    </source>
</evidence>
<sequence>MARGAVVSISHGGGPMPILGDPGHANIVKSLQKRVPEILKLGTPDAPRAIVVVTAHWSEPQPTISSGRTHQLYYDYSGFPKETYQLKYPAPGSPGVAEDVKKALEGAGFKPVLNEKRGWDHGVFIPFLLINPKADVPIVQLSVMQSEDPAEHIRLGRALSTLRDSNVAILGSGFASLHNLPLMFALMGGDPTVTKVVKSKTKAWNQALTSAVLESDVQAREKKLACWRDLPHAYDMHPRHGAEHFMPLLIYQRSVGKVASGGAIVAVLFSTVVSLLKSYSGFEEAFASI</sequence>
<dbReference type="InterPro" id="IPR014436">
    <property type="entry name" value="Extradiol_dOase_DODA"/>
</dbReference>
<dbReference type="GO" id="GO:0008198">
    <property type="term" value="F:ferrous iron binding"/>
    <property type="evidence" value="ECO:0007669"/>
    <property type="project" value="InterPro"/>
</dbReference>
<dbReference type="Pfam" id="PF02900">
    <property type="entry name" value="LigB"/>
    <property type="match status" value="1"/>
</dbReference>
<dbReference type="Proteomes" id="UP000285146">
    <property type="component" value="Unassembled WGS sequence"/>
</dbReference>
<comment type="caution">
    <text evidence="7">The sequence shown here is derived from an EMBL/GenBank/DDBJ whole genome shotgun (WGS) entry which is preliminary data.</text>
</comment>
<reference evidence="7 8" key="1">
    <citation type="submission" date="2015-09" db="EMBL/GenBank/DDBJ databases">
        <title>Host preference determinants of Valsa canker pathogens revealed by comparative genomics.</title>
        <authorList>
            <person name="Yin Z."/>
            <person name="Huang L."/>
        </authorList>
    </citation>
    <scope>NUCLEOTIDE SEQUENCE [LARGE SCALE GENOMIC DNA]</scope>
    <source>
        <strain evidence="7 8">SXYLt</strain>
    </source>
</reference>
<accession>A0A423VF41</accession>
<name>A0A423VF41_9PEZI</name>
<evidence type="ECO:0000256" key="4">
    <source>
        <dbReference type="ARBA" id="ARBA00022833"/>
    </source>
</evidence>
<dbReference type="GO" id="GO:0008270">
    <property type="term" value="F:zinc ion binding"/>
    <property type="evidence" value="ECO:0007669"/>
    <property type="project" value="InterPro"/>
</dbReference>
<keyword evidence="5" id="KW-0560">Oxidoreductase</keyword>
<dbReference type="GO" id="GO:0016702">
    <property type="term" value="F:oxidoreductase activity, acting on single donors with incorporation of molecular oxygen, incorporation of two atoms of oxygen"/>
    <property type="evidence" value="ECO:0007669"/>
    <property type="project" value="UniProtKB-ARBA"/>
</dbReference>
<evidence type="ECO:0000256" key="3">
    <source>
        <dbReference type="ARBA" id="ARBA00022723"/>
    </source>
</evidence>
<dbReference type="InParanoid" id="A0A423VF41"/>
<dbReference type="STRING" id="1230097.A0A423VF41"/>
<evidence type="ECO:0000256" key="1">
    <source>
        <dbReference type="ARBA" id="ARBA00001947"/>
    </source>
</evidence>
<feature type="domain" description="Extradiol ring-cleavage dioxygenase class III enzyme subunit B" evidence="6">
    <location>
        <begin position="25"/>
        <end position="228"/>
    </location>
</feature>
<dbReference type="OrthoDB" id="7396853at2759"/>
<keyword evidence="3" id="KW-0479">Metal-binding</keyword>
<organism evidence="7 8">
    <name type="scientific">Cytospora leucostoma</name>
    <dbReference type="NCBI Taxonomy" id="1230097"/>
    <lineage>
        <taxon>Eukaryota</taxon>
        <taxon>Fungi</taxon>
        <taxon>Dikarya</taxon>
        <taxon>Ascomycota</taxon>
        <taxon>Pezizomycotina</taxon>
        <taxon>Sordariomycetes</taxon>
        <taxon>Sordariomycetidae</taxon>
        <taxon>Diaporthales</taxon>
        <taxon>Cytosporaceae</taxon>
        <taxon>Cytospora</taxon>
    </lineage>
</organism>
<evidence type="ECO:0000259" key="6">
    <source>
        <dbReference type="Pfam" id="PF02900"/>
    </source>
</evidence>
<comment type="cofactor">
    <cofactor evidence="1">
        <name>Zn(2+)</name>
        <dbReference type="ChEBI" id="CHEBI:29105"/>
    </cofactor>
</comment>
<dbReference type="AlphaFoldDB" id="A0A423VF41"/>
<evidence type="ECO:0000313" key="7">
    <source>
        <dbReference type="EMBL" id="ROV89607.1"/>
    </source>
</evidence>
<evidence type="ECO:0000256" key="2">
    <source>
        <dbReference type="ARBA" id="ARBA00007581"/>
    </source>
</evidence>
<dbReference type="Gene3D" id="3.40.830.10">
    <property type="entry name" value="LigB-like"/>
    <property type="match status" value="1"/>
</dbReference>
<comment type="similarity">
    <text evidence="2">Belongs to the DODA-type extradiol aromatic ring-opening dioxygenase family.</text>
</comment>
<dbReference type="EMBL" id="LKEB01000104">
    <property type="protein sequence ID" value="ROV89607.1"/>
    <property type="molecule type" value="Genomic_DNA"/>
</dbReference>
<dbReference type="PANTHER" id="PTHR30096:SF0">
    <property type="entry name" value="4,5-DOPA DIOXYGENASE EXTRADIOL-LIKE PROTEIN"/>
    <property type="match status" value="1"/>
</dbReference>
<keyword evidence="8" id="KW-1185">Reference proteome</keyword>
<dbReference type="CDD" id="cd07363">
    <property type="entry name" value="45_DOPA_Dioxygenase"/>
    <property type="match status" value="1"/>
</dbReference>
<dbReference type="SUPFAM" id="SSF53213">
    <property type="entry name" value="LigB-like"/>
    <property type="match status" value="1"/>
</dbReference>
<dbReference type="InterPro" id="IPR004183">
    <property type="entry name" value="Xdiol_dOase_suB"/>
</dbReference>